<comment type="subunit">
    <text evidence="5">Homodimer.</text>
</comment>
<gene>
    <name evidence="5" type="primary">rpiA</name>
    <name evidence="8" type="ORF">DU33_12285</name>
    <name evidence="7" type="ORF">DU40_01640</name>
    <name evidence="9" type="ORF">DU45_12285</name>
    <name evidence="13" type="ORF">DU56_11960</name>
    <name evidence="10" type="ORF">DU64_10980</name>
    <name evidence="11" type="ORF">DU66_10845</name>
    <name evidence="12" type="ORF">DU68_12020</name>
</gene>
<dbReference type="SUPFAM" id="SSF75445">
    <property type="entry name" value="D-ribose-5-phosphate isomerase (RpiA), lid domain"/>
    <property type="match status" value="1"/>
</dbReference>
<evidence type="ECO:0000313" key="16">
    <source>
        <dbReference type="Proteomes" id="UP000034253"/>
    </source>
</evidence>
<feature type="binding site" evidence="5">
    <location>
        <position position="130"/>
    </location>
    <ligand>
        <name>substrate</name>
    </ligand>
</feature>
<comment type="function">
    <text evidence="5">Catalyzes the reversible conversion of ribose-5-phosphate to ribulose 5-phosphate.</text>
</comment>
<keyword evidence="6" id="KW-0472">Membrane</keyword>
<feature type="binding site" evidence="5">
    <location>
        <begin position="90"/>
        <end position="93"/>
    </location>
    <ligand>
        <name>substrate</name>
    </ligand>
</feature>
<feature type="binding site" evidence="5">
    <location>
        <begin position="103"/>
        <end position="106"/>
    </location>
    <ligand>
        <name>substrate</name>
    </ligand>
</feature>
<dbReference type="NCBIfam" id="TIGR00021">
    <property type="entry name" value="rpiA"/>
    <property type="match status" value="1"/>
</dbReference>
<dbReference type="AlphaFoldDB" id="A0A0F8FSP3"/>
<dbReference type="Proteomes" id="UP000034597">
    <property type="component" value="Unassembled WGS sequence"/>
</dbReference>
<protein>
    <recommendedName>
        <fullName evidence="5">Ribose-5-phosphate isomerase A</fullName>
        <ecNumber evidence="5">5.3.1.6</ecNumber>
    </recommendedName>
    <alternativeName>
        <fullName evidence="5">Phosphoriboisomerase A</fullName>
        <shortName evidence="5">PRI</shortName>
    </alternativeName>
</protein>
<reference evidence="14 15" key="1">
    <citation type="journal article" date="2015" name="ISME J.">
        <title>Genomic and phenotypic differentiation among Methanosarcina mazei populations from Columbia River sediment.</title>
        <authorList>
            <person name="Youngblut N.D."/>
            <person name="Wirth J.S."/>
            <person name="Henriksen J.R."/>
            <person name="Smith M."/>
            <person name="Simon H."/>
            <person name="Metcalf W.W."/>
            <person name="Whitaker R.J."/>
        </authorList>
    </citation>
    <scope>NUCLEOTIDE SEQUENCE [LARGE SCALE GENOMIC DNA]</scope>
    <source>
        <strain evidence="7 20">2.F.T.0.2</strain>
        <strain evidence="8 15">3.F.T.1A.1</strain>
        <strain evidence="10 17">3.F.T.1A.2</strain>
        <strain evidence="9 19">3.F.T.1A.4</strain>
        <strain evidence="11 18">3.H.M.1B.1</strain>
        <strain evidence="12 14">3.H.M.1B.2</strain>
        <strain evidence="13 16">3.H.M.1B.5</strain>
    </source>
</reference>
<evidence type="ECO:0000313" key="11">
    <source>
        <dbReference type="EMBL" id="KKG94845.1"/>
    </source>
</evidence>
<dbReference type="PANTHER" id="PTHR11934:SF0">
    <property type="entry name" value="RIBOSE-5-PHOSPHATE ISOMERASE"/>
    <property type="match status" value="1"/>
</dbReference>
<dbReference type="EMBL" id="JJPJ01000049">
    <property type="protein sequence ID" value="KKG63714.1"/>
    <property type="molecule type" value="Genomic_DNA"/>
</dbReference>
<dbReference type="GO" id="GO:0005829">
    <property type="term" value="C:cytosol"/>
    <property type="evidence" value="ECO:0007669"/>
    <property type="project" value="TreeGrafter"/>
</dbReference>
<name>A0A0F8FSP3_METMZ</name>
<feature type="transmembrane region" description="Helical" evidence="6">
    <location>
        <begin position="15"/>
        <end position="40"/>
    </location>
</feature>
<evidence type="ECO:0000256" key="1">
    <source>
        <dbReference type="ARBA" id="ARBA00001713"/>
    </source>
</evidence>
<dbReference type="GO" id="GO:0009052">
    <property type="term" value="P:pentose-phosphate shunt, non-oxidative branch"/>
    <property type="evidence" value="ECO:0007669"/>
    <property type="project" value="UniProtKB-UniRule"/>
</dbReference>
<dbReference type="FunFam" id="3.40.50.1360:FF:000001">
    <property type="entry name" value="Ribose-5-phosphate isomerase A"/>
    <property type="match status" value="1"/>
</dbReference>
<evidence type="ECO:0000313" key="18">
    <source>
        <dbReference type="Proteomes" id="UP000034468"/>
    </source>
</evidence>
<feature type="binding site" evidence="5">
    <location>
        <begin position="34"/>
        <end position="37"/>
    </location>
    <ligand>
        <name>substrate</name>
    </ligand>
</feature>
<evidence type="ECO:0000256" key="2">
    <source>
        <dbReference type="ARBA" id="ARBA00008088"/>
    </source>
</evidence>
<comment type="similarity">
    <text evidence="2 5">Belongs to the ribose 5-phosphate isomerase family.</text>
</comment>
<evidence type="ECO:0000313" key="19">
    <source>
        <dbReference type="Proteomes" id="UP000034566"/>
    </source>
</evidence>
<dbReference type="EMBL" id="JJOT01000084">
    <property type="protein sequence ID" value="KKG01099.1"/>
    <property type="molecule type" value="Genomic_DNA"/>
</dbReference>
<dbReference type="EMBL" id="JJPI01000057">
    <property type="protein sequence ID" value="KKG55406.1"/>
    <property type="molecule type" value="Genomic_DNA"/>
</dbReference>
<dbReference type="UniPathway" id="UPA00115">
    <property type="reaction ID" value="UER00412"/>
</dbReference>
<feature type="active site" description="Proton acceptor" evidence="5">
    <location>
        <position position="112"/>
    </location>
</feature>
<evidence type="ECO:0000313" key="13">
    <source>
        <dbReference type="EMBL" id="KKH00045.1"/>
    </source>
</evidence>
<comment type="catalytic activity">
    <reaction evidence="1 5">
        <text>aldehydo-D-ribose 5-phosphate = D-ribulose 5-phosphate</text>
        <dbReference type="Rhea" id="RHEA:14657"/>
        <dbReference type="ChEBI" id="CHEBI:58121"/>
        <dbReference type="ChEBI" id="CHEBI:58273"/>
        <dbReference type="EC" id="5.3.1.6"/>
    </reaction>
</comment>
<evidence type="ECO:0000313" key="8">
    <source>
        <dbReference type="EMBL" id="KKG55406.1"/>
    </source>
</evidence>
<organism evidence="8 15">
    <name type="scientific">Methanosarcina mazei</name>
    <name type="common">Methanosarcina frisia</name>
    <dbReference type="NCBI Taxonomy" id="2209"/>
    <lineage>
        <taxon>Archaea</taxon>
        <taxon>Methanobacteriati</taxon>
        <taxon>Methanobacteriota</taxon>
        <taxon>Stenosarchaea group</taxon>
        <taxon>Methanomicrobia</taxon>
        <taxon>Methanosarcinales</taxon>
        <taxon>Methanosarcinaceae</taxon>
        <taxon>Methanosarcina</taxon>
    </lineage>
</organism>
<dbReference type="Proteomes" id="UP000034566">
    <property type="component" value="Unassembled WGS sequence"/>
</dbReference>
<keyword evidence="6" id="KW-1133">Transmembrane helix</keyword>
<evidence type="ECO:0000256" key="4">
    <source>
        <dbReference type="ARBA" id="ARBA00023235"/>
    </source>
</evidence>
<evidence type="ECO:0000256" key="5">
    <source>
        <dbReference type="HAMAP-Rule" id="MF_00170"/>
    </source>
</evidence>
<evidence type="ECO:0000313" key="12">
    <source>
        <dbReference type="EMBL" id="KKG99726.1"/>
    </source>
</evidence>
<dbReference type="EMBL" id="JJPK01000053">
    <property type="protein sequence ID" value="KKG62279.1"/>
    <property type="molecule type" value="Genomic_DNA"/>
</dbReference>
<dbReference type="Gene3D" id="3.30.70.260">
    <property type="match status" value="1"/>
</dbReference>
<dbReference type="PANTHER" id="PTHR11934">
    <property type="entry name" value="RIBOSE-5-PHOSPHATE ISOMERASE"/>
    <property type="match status" value="1"/>
</dbReference>
<evidence type="ECO:0000313" key="7">
    <source>
        <dbReference type="EMBL" id="KKG01099.1"/>
    </source>
</evidence>
<dbReference type="RefSeq" id="WP_048037491.1">
    <property type="nucleotide sequence ID" value="NZ_JJOT01000084.1"/>
</dbReference>
<sequence>MTERNTSTDSPEKRAAGIAAAGLVSSGMVVGLGTGSTVAYTIKELGRRVKEEGLDILGVVTSYQSEMLAIDAGIRLTTLSQDPELDIAIDGADQIDSNLYAIKGGGAAHTREKIVSVSAKRFVVVADDSKTSTQLDKPVPVEVLPFAKEPAVDRIRKLGGEPRLRSAVKKDGPVITDNGNFVLDVEFGVIKDPEALALQLSAVPGVVEHGIFSNVDELYIGKKDGSVKIISRQK</sequence>
<evidence type="ECO:0000313" key="15">
    <source>
        <dbReference type="Proteomes" id="UP000034188"/>
    </source>
</evidence>
<evidence type="ECO:0000256" key="6">
    <source>
        <dbReference type="SAM" id="Phobius"/>
    </source>
</evidence>
<dbReference type="NCBIfam" id="NF001924">
    <property type="entry name" value="PRK00702.1"/>
    <property type="match status" value="1"/>
</dbReference>
<dbReference type="EMBL" id="JJPU01000145">
    <property type="protein sequence ID" value="KKG94845.1"/>
    <property type="molecule type" value="Genomic_DNA"/>
</dbReference>
<dbReference type="InterPro" id="IPR020672">
    <property type="entry name" value="Ribose5P_isomerase_typA_subgr"/>
</dbReference>
<dbReference type="EMBL" id="JJPV01000065">
    <property type="protein sequence ID" value="KKG99726.1"/>
    <property type="molecule type" value="Genomic_DNA"/>
</dbReference>
<dbReference type="GO" id="GO:0004751">
    <property type="term" value="F:ribose-5-phosphate isomerase activity"/>
    <property type="evidence" value="ECO:0007669"/>
    <property type="project" value="UniProtKB-UniRule"/>
</dbReference>
<evidence type="ECO:0000313" key="10">
    <source>
        <dbReference type="EMBL" id="KKG63714.1"/>
    </source>
</evidence>
<dbReference type="Pfam" id="PF06026">
    <property type="entry name" value="Rib_5-P_isom_A"/>
    <property type="match status" value="1"/>
</dbReference>
<accession>A0A0F8FSP3</accession>
<keyword evidence="6" id="KW-0812">Transmembrane</keyword>
<evidence type="ECO:0000313" key="17">
    <source>
        <dbReference type="Proteomes" id="UP000034279"/>
    </source>
</evidence>
<dbReference type="HAMAP" id="MF_00170">
    <property type="entry name" value="Rib_5P_isom_A"/>
    <property type="match status" value="1"/>
</dbReference>
<dbReference type="Proteomes" id="UP000034253">
    <property type="component" value="Unassembled WGS sequence"/>
</dbReference>
<dbReference type="SUPFAM" id="SSF100950">
    <property type="entry name" value="NagB/RpiA/CoA transferase-like"/>
    <property type="match status" value="1"/>
</dbReference>
<dbReference type="GO" id="GO:0006014">
    <property type="term" value="P:D-ribose metabolic process"/>
    <property type="evidence" value="ECO:0007669"/>
    <property type="project" value="TreeGrafter"/>
</dbReference>
<evidence type="ECO:0000256" key="3">
    <source>
        <dbReference type="ARBA" id="ARBA00011881"/>
    </source>
</evidence>
<evidence type="ECO:0000313" key="9">
    <source>
        <dbReference type="EMBL" id="KKG62279.1"/>
    </source>
</evidence>
<dbReference type="Proteomes" id="UP000033835">
    <property type="component" value="Unassembled WGS sequence"/>
</dbReference>
<comment type="subunit">
    <text evidence="3">Homotetramer.</text>
</comment>
<comment type="pathway">
    <text evidence="5">Carbohydrate degradation; pentose phosphate pathway; D-ribose 5-phosphate from D-ribulose 5-phosphate (non-oxidative stage): step 1/1.</text>
</comment>
<evidence type="ECO:0000313" key="20">
    <source>
        <dbReference type="Proteomes" id="UP000034597"/>
    </source>
</evidence>
<evidence type="ECO:0000313" key="14">
    <source>
        <dbReference type="Proteomes" id="UP000033835"/>
    </source>
</evidence>
<dbReference type="FunFam" id="3.30.70.260:FF:000018">
    <property type="entry name" value="Ribose-5-phosphate isomerase A"/>
    <property type="match status" value="1"/>
</dbReference>
<dbReference type="CDD" id="cd01398">
    <property type="entry name" value="RPI_A"/>
    <property type="match status" value="1"/>
</dbReference>
<dbReference type="Gene3D" id="3.40.50.1360">
    <property type="match status" value="1"/>
</dbReference>
<comment type="caution">
    <text evidence="8">The sequence shown here is derived from an EMBL/GenBank/DDBJ whole genome shotgun (WGS) entry which is preliminary data.</text>
</comment>
<dbReference type="EC" id="5.3.1.6" evidence="5"/>
<dbReference type="InterPro" id="IPR037171">
    <property type="entry name" value="NagB/RpiA_transferase-like"/>
</dbReference>
<dbReference type="Proteomes" id="UP000034188">
    <property type="component" value="Unassembled WGS sequence"/>
</dbReference>
<dbReference type="InterPro" id="IPR004788">
    <property type="entry name" value="Ribose5P_isomerase_type_A"/>
</dbReference>
<proteinExistence type="inferred from homology"/>
<dbReference type="EMBL" id="JJPW01000063">
    <property type="protein sequence ID" value="KKH00045.1"/>
    <property type="molecule type" value="Genomic_DNA"/>
</dbReference>
<dbReference type="Proteomes" id="UP000034279">
    <property type="component" value="Unassembled WGS sequence"/>
</dbReference>
<keyword evidence="4 5" id="KW-0413">Isomerase</keyword>
<dbReference type="PATRIC" id="fig|2209.42.peg.2693"/>
<dbReference type="Proteomes" id="UP000034468">
    <property type="component" value="Unassembled WGS sequence"/>
</dbReference>